<dbReference type="InterPro" id="IPR011251">
    <property type="entry name" value="Luciferase-like_dom"/>
</dbReference>
<dbReference type="AlphaFoldDB" id="A0A653FHD0"/>
<evidence type="ECO:0000259" key="1">
    <source>
        <dbReference type="Pfam" id="PF00296"/>
    </source>
</evidence>
<name>A0A653FHD0_MYCSM</name>
<protein>
    <submittedName>
        <fullName evidence="2">Phthiodiolone/phenolphthiodiolone dimycocerosates ketoreductase</fullName>
    </submittedName>
</protein>
<feature type="domain" description="Luciferase-like" evidence="1">
    <location>
        <begin position="51"/>
        <end position="293"/>
    </location>
</feature>
<dbReference type="PANTHER" id="PTHR42847:SF4">
    <property type="entry name" value="ALKANESULFONATE MONOOXYGENASE-RELATED"/>
    <property type="match status" value="1"/>
</dbReference>
<dbReference type="GO" id="GO:0008726">
    <property type="term" value="F:alkanesulfonate monooxygenase activity"/>
    <property type="evidence" value="ECO:0007669"/>
    <property type="project" value="TreeGrafter"/>
</dbReference>
<dbReference type="PANTHER" id="PTHR42847">
    <property type="entry name" value="ALKANESULFONATE MONOOXYGENASE"/>
    <property type="match status" value="1"/>
</dbReference>
<sequence>MVWGNRVFSRYLFSDTPGAAIEPAIGRCAGYPCHVLGFALPQFGSAAFAAGGELARFASTAEQLGAQSLWVGDRLLAAVDPTVGYAGGDTIPEQFRACLDPFTALAVAAAATSTARLGSSVFVAPWYPPVQLARQLASIDAVSGGRLIPGFGIGWSPEEYQAAGAPFDGRGAQLDEILDALEALWTDDPVRHEGKRWSVPESWVGLKPVQRPRLPICLGAFTPAGLRRIGRRGDGWLPAVFVPGAVSIDALRAQRRVIDAAAEAAGRDPANIATHVRINVAPGSSVSQVADAVKILAEGGYPDAFVDLMYVETDVDAVLGWVEKLVA</sequence>
<accession>A0A653FHD0</accession>
<dbReference type="GO" id="GO:0046306">
    <property type="term" value="P:alkanesulfonate catabolic process"/>
    <property type="evidence" value="ECO:0007669"/>
    <property type="project" value="TreeGrafter"/>
</dbReference>
<dbReference type="OMA" id="NVLNAPW"/>
<dbReference type="InterPro" id="IPR036661">
    <property type="entry name" value="Luciferase-like_sf"/>
</dbReference>
<proteinExistence type="predicted"/>
<gene>
    <name evidence="2" type="ORF">BIN_B_02843</name>
</gene>
<organism evidence="2">
    <name type="scientific">Mycolicibacterium smegmatis</name>
    <name type="common">Mycobacterium smegmatis</name>
    <dbReference type="NCBI Taxonomy" id="1772"/>
    <lineage>
        <taxon>Bacteria</taxon>
        <taxon>Bacillati</taxon>
        <taxon>Actinomycetota</taxon>
        <taxon>Actinomycetes</taxon>
        <taxon>Mycobacteriales</taxon>
        <taxon>Mycobacteriaceae</taxon>
        <taxon>Mycolicibacterium</taxon>
    </lineage>
</organism>
<evidence type="ECO:0000313" key="2">
    <source>
        <dbReference type="EMBL" id="VTP08516.1"/>
    </source>
</evidence>
<dbReference type="EMBL" id="LR589639">
    <property type="protein sequence ID" value="VTP08516.1"/>
    <property type="molecule type" value="Genomic_DNA"/>
</dbReference>
<reference evidence="2" key="1">
    <citation type="submission" date="2019-05" db="EMBL/GenBank/DDBJ databases">
        <authorList>
            <person name="Naeem R."/>
            <person name="Antony C."/>
            <person name="Guan Q."/>
        </authorList>
    </citation>
    <scope>NUCLEOTIDE SEQUENCE</scope>
    <source>
        <strain evidence="2">1</strain>
    </source>
</reference>
<dbReference type="Gene3D" id="3.20.20.30">
    <property type="entry name" value="Luciferase-like domain"/>
    <property type="match status" value="1"/>
</dbReference>
<dbReference type="SUPFAM" id="SSF51679">
    <property type="entry name" value="Bacterial luciferase-like"/>
    <property type="match status" value="1"/>
</dbReference>
<dbReference type="SMR" id="A0A653FHD0"/>
<dbReference type="NCBIfam" id="TIGR03619">
    <property type="entry name" value="F420_Rv2161c"/>
    <property type="match status" value="1"/>
</dbReference>
<dbReference type="InterPro" id="IPR050172">
    <property type="entry name" value="SsuD_RutA_monooxygenase"/>
</dbReference>
<dbReference type="InterPro" id="IPR019921">
    <property type="entry name" value="Lucif-like_OxRdtase_Rv2161c"/>
</dbReference>
<dbReference type="Pfam" id="PF00296">
    <property type="entry name" value="Bac_luciferase"/>
    <property type="match status" value="1"/>
</dbReference>